<dbReference type="KEGG" id="bcai:K788_0004409"/>
<dbReference type="PANTHER" id="PTHR43808:SF3">
    <property type="entry name" value="ACETYLORNITHINE DEACETYLASE"/>
    <property type="match status" value="1"/>
</dbReference>
<evidence type="ECO:0000256" key="1">
    <source>
        <dbReference type="ARBA" id="ARBA00022723"/>
    </source>
</evidence>
<dbReference type="GO" id="GO:0009014">
    <property type="term" value="F:succinyl-diaminopimelate desuccinylase activity"/>
    <property type="evidence" value="ECO:0007669"/>
    <property type="project" value="UniProtKB-EC"/>
</dbReference>
<feature type="domain" description="Peptidase M20 dimerisation" evidence="3">
    <location>
        <begin position="180"/>
        <end position="287"/>
    </location>
</feature>
<dbReference type="InterPro" id="IPR036264">
    <property type="entry name" value="Bact_exopeptidase_dim_dom"/>
</dbReference>
<dbReference type="EC" id="3.5.1.18" evidence="4"/>
<keyword evidence="1" id="KW-0479">Metal-binding</keyword>
<dbReference type="AlphaFoldDB" id="A0A0N7JU16"/>
<dbReference type="Proteomes" id="UP000019146">
    <property type="component" value="Chromosome 1"/>
</dbReference>
<dbReference type="InterPro" id="IPR050072">
    <property type="entry name" value="Peptidase_M20A"/>
</dbReference>
<organism evidence="4 5">
    <name type="scientific">Paraburkholderia caribensis MBA4</name>
    <dbReference type="NCBI Taxonomy" id="1323664"/>
    <lineage>
        <taxon>Bacteria</taxon>
        <taxon>Pseudomonadati</taxon>
        <taxon>Pseudomonadota</taxon>
        <taxon>Betaproteobacteria</taxon>
        <taxon>Burkholderiales</taxon>
        <taxon>Burkholderiaceae</taxon>
        <taxon>Paraburkholderia</taxon>
    </lineage>
</organism>
<dbReference type="InterPro" id="IPR002933">
    <property type="entry name" value="Peptidase_M20"/>
</dbReference>
<dbReference type="Gene3D" id="3.30.70.360">
    <property type="match status" value="1"/>
</dbReference>
<dbReference type="Gene3D" id="3.40.630.10">
    <property type="entry name" value="Zn peptidases"/>
    <property type="match status" value="2"/>
</dbReference>
<dbReference type="PANTHER" id="PTHR43808">
    <property type="entry name" value="ACETYLORNITHINE DEACETYLASE"/>
    <property type="match status" value="1"/>
</dbReference>
<dbReference type="GeneID" id="69969241"/>
<dbReference type="SUPFAM" id="SSF55031">
    <property type="entry name" value="Bacterial exopeptidase dimerisation domain"/>
    <property type="match status" value="1"/>
</dbReference>
<evidence type="ECO:0000259" key="3">
    <source>
        <dbReference type="Pfam" id="PF07687"/>
    </source>
</evidence>
<dbReference type="SUPFAM" id="SSF53187">
    <property type="entry name" value="Zn-dependent exopeptidases"/>
    <property type="match status" value="1"/>
</dbReference>
<evidence type="ECO:0000256" key="2">
    <source>
        <dbReference type="ARBA" id="ARBA00022801"/>
    </source>
</evidence>
<dbReference type="RefSeq" id="WP_036005168.1">
    <property type="nucleotide sequence ID" value="NZ_CP012746.1"/>
</dbReference>
<proteinExistence type="predicted"/>
<evidence type="ECO:0000313" key="4">
    <source>
        <dbReference type="EMBL" id="ALL65157.1"/>
    </source>
</evidence>
<sequence length="395" mass="41711">MTGAVDTASIVELLTALVRVPSRGGIDARAPVLECIEAWFDAHDVRTHRLVSADGQPLALHAAIRGAAPGPHYLLNATLDTASFGDESTWTCPPLAAQVENGWLHGRGSADSKAAVAIFAHLAAAFAKRIDALAGTLGVLFDLDEHTGRFGGARAFFDVPDAVKPDGVFIGYPGIDRIVVGARGFVRAKLVVRGVAAHSGASHTRGLNAAIRGAHLAAALNEATLPVDRAFERPAQLTVTGIRAGDGTFTSVPDRCELTVDCRLTPGFDASEARRVIEGIVRDRDAQHDPSLATSIEWIAGWPAYRVPDSHPMTHALHRAARRELGADLPLAVAGPSNIGNYLASLGVPALCGFGVRCEGIHAANERIELASIAPVYRAYERALLTLLAPDEQRA</sequence>
<evidence type="ECO:0000313" key="5">
    <source>
        <dbReference type="Proteomes" id="UP000019146"/>
    </source>
</evidence>
<gene>
    <name evidence="4" type="ORF">K788_0004409</name>
</gene>
<name>A0A0N7JU16_9BURK</name>
<dbReference type="GO" id="GO:0046872">
    <property type="term" value="F:metal ion binding"/>
    <property type="evidence" value="ECO:0007669"/>
    <property type="project" value="UniProtKB-KW"/>
</dbReference>
<dbReference type="EMBL" id="CP012746">
    <property type="protein sequence ID" value="ALL65157.1"/>
    <property type="molecule type" value="Genomic_DNA"/>
</dbReference>
<dbReference type="Pfam" id="PF01546">
    <property type="entry name" value="Peptidase_M20"/>
    <property type="match status" value="1"/>
</dbReference>
<keyword evidence="2 4" id="KW-0378">Hydrolase</keyword>
<reference evidence="4 5" key="1">
    <citation type="journal article" date="2014" name="Genome Announc.">
        <title>Draft Genome Sequence of the Haloacid-Degrading Burkholderia caribensis Strain MBA4.</title>
        <authorList>
            <person name="Pan Y."/>
            <person name="Kong K.F."/>
            <person name="Tsang J.S."/>
        </authorList>
    </citation>
    <scope>NUCLEOTIDE SEQUENCE [LARGE SCALE GENOMIC DNA]</scope>
    <source>
        <strain evidence="4 5">MBA4</strain>
    </source>
</reference>
<protein>
    <submittedName>
        <fullName evidence="4">Peptidase dimerization protein</fullName>
        <ecNumber evidence="4">3.5.1.18</ecNumber>
    </submittedName>
</protein>
<dbReference type="InterPro" id="IPR011650">
    <property type="entry name" value="Peptidase_M20_dimer"/>
</dbReference>
<dbReference type="Pfam" id="PF07687">
    <property type="entry name" value="M20_dimer"/>
    <property type="match status" value="1"/>
</dbReference>
<accession>A0A0N7JU16</accession>